<feature type="transmembrane region" description="Helical" evidence="1">
    <location>
        <begin position="50"/>
        <end position="69"/>
    </location>
</feature>
<dbReference type="InterPro" id="IPR006694">
    <property type="entry name" value="Fatty_acid_hydroxylase"/>
</dbReference>
<proteinExistence type="predicted"/>
<feature type="transmembrane region" description="Helical" evidence="1">
    <location>
        <begin position="138"/>
        <end position="157"/>
    </location>
</feature>
<keyword evidence="1" id="KW-1133">Transmembrane helix</keyword>
<dbReference type="EMBL" id="JAEDAH010000106">
    <property type="protein sequence ID" value="MCA6065528.1"/>
    <property type="molecule type" value="Genomic_DNA"/>
</dbReference>
<evidence type="ECO:0000256" key="1">
    <source>
        <dbReference type="SAM" id="Phobius"/>
    </source>
</evidence>
<feature type="transmembrane region" description="Helical" evidence="1">
    <location>
        <begin position="111"/>
        <end position="132"/>
    </location>
</feature>
<keyword evidence="1" id="KW-0472">Membrane</keyword>
<reference evidence="3 4" key="1">
    <citation type="submission" date="2020-12" db="EMBL/GenBank/DDBJ databases">
        <title>Novel Thalassolituus-related marine hydrocarbonoclastic bacteria mediated algae-derived hydrocarbons mineralization in twilight zone of the northern South China Sea.</title>
        <authorList>
            <person name="Dong C."/>
        </authorList>
    </citation>
    <scope>NUCLEOTIDE SEQUENCE [LARGE SCALE GENOMIC DNA]</scope>
    <source>
        <strain evidence="3 4">IMCC1826</strain>
    </source>
</reference>
<comment type="caution">
    <text evidence="3">The sequence shown here is derived from an EMBL/GenBank/DDBJ whole genome shotgun (WGS) entry which is preliminary data.</text>
</comment>
<keyword evidence="4" id="KW-1185">Reference proteome</keyword>
<organism evidence="3 4">
    <name type="scientific">Thalassolituus marinus</name>
    <dbReference type="NCBI Taxonomy" id="671053"/>
    <lineage>
        <taxon>Bacteria</taxon>
        <taxon>Pseudomonadati</taxon>
        <taxon>Pseudomonadota</taxon>
        <taxon>Gammaproteobacteria</taxon>
        <taxon>Oceanospirillales</taxon>
        <taxon>Oceanospirillaceae</taxon>
        <taxon>Thalassolituus</taxon>
    </lineage>
</organism>
<feature type="transmembrane region" description="Helical" evidence="1">
    <location>
        <begin position="20"/>
        <end position="44"/>
    </location>
</feature>
<protein>
    <submittedName>
        <fullName evidence="3">Sterol desaturase family protein</fullName>
    </submittedName>
</protein>
<evidence type="ECO:0000313" key="3">
    <source>
        <dbReference type="EMBL" id="MCA6065528.1"/>
    </source>
</evidence>
<name>A0ABS7ZWN2_9GAMM</name>
<dbReference type="Proteomes" id="UP000714380">
    <property type="component" value="Unassembled WGS sequence"/>
</dbReference>
<feature type="domain" description="Fatty acid hydroxylase" evidence="2">
    <location>
        <begin position="57"/>
        <end position="212"/>
    </location>
</feature>
<evidence type="ECO:0000313" key="4">
    <source>
        <dbReference type="Proteomes" id="UP000714380"/>
    </source>
</evidence>
<keyword evidence="1" id="KW-0812">Transmembrane</keyword>
<sequence>MAFDHLAFRNRYRAAVSPRYSGWLHMFSVALTAAVVIAAALYTISAATLAEWLCLPLSMLLVNWGEYVAHRWLGHRKTRIGRLFYKRHTGDHHSFFVENAMPYESTRDWRVVLFPAWLIWVFLLCLITPGVLLLNALWSVNAAAFYATGAIGGYLFYEVMHFCYHLPAGSFMERTPVLKQLQHLHRLHHRRDLMAARNFNITLPIFDVLLGTLYWESPQTASLAPESEQ</sequence>
<dbReference type="Pfam" id="PF04116">
    <property type="entry name" value="FA_hydroxylase"/>
    <property type="match status" value="1"/>
</dbReference>
<gene>
    <name evidence="3" type="ORF">I9W95_18175</name>
</gene>
<accession>A0ABS7ZWN2</accession>
<dbReference type="RefSeq" id="WP_225677534.1">
    <property type="nucleotide sequence ID" value="NZ_JAEDAH010000106.1"/>
</dbReference>
<evidence type="ECO:0000259" key="2">
    <source>
        <dbReference type="Pfam" id="PF04116"/>
    </source>
</evidence>